<feature type="region of interest" description="Disordered" evidence="1">
    <location>
        <begin position="192"/>
        <end position="212"/>
    </location>
</feature>
<comment type="caution">
    <text evidence="2">The sequence shown here is derived from an EMBL/GenBank/DDBJ whole genome shotgun (WGS) entry which is preliminary data.</text>
</comment>
<sequence>AEVSFNNVMKNLYVKIAEQGKMEDSEIEAFLDDLLDSLSDDHVDNLLQQSAKHESITQYIQFVKLVHGVDDDWIYVGEDGDPLEDFKDFVRWLVRARVGPVKEVPPNAAPAQVEKVPEDTAEAQAPHNAAPAEVEEVPDDTAEAQAPHNAAPAEVEEVPDDTAGTSVPHNAAPTQVEEVQEDTAGANVTHNPAPTQVEEGQEDTAGANVTHNPAPAPVEEVQEVTAGAIVPHNPALAPVEEHMSKADTGPEEVPQHAGHTLENNFSELSFDAALEQAVEDFLKEDENAEPEQQEVAKTMEVNVEESKQQKTESLKAPTQATSEAEGLTETGPPSKAETETHAAAIGRHSQQQLPWKLAEQVVVSRPQKTKPTSSQEIISATLKKSLSKNRSTASSSKNQAQPKPKPKEKVAKEAAAKGKSKNGKK</sequence>
<proteinExistence type="predicted"/>
<feature type="compositionally biased region" description="Basic and acidic residues" evidence="1">
    <location>
        <begin position="405"/>
        <end position="416"/>
    </location>
</feature>
<feature type="compositionally biased region" description="Basic and acidic residues" evidence="1">
    <location>
        <begin position="304"/>
        <end position="313"/>
    </location>
</feature>
<evidence type="ECO:0000256" key="1">
    <source>
        <dbReference type="SAM" id="MobiDB-lite"/>
    </source>
</evidence>
<evidence type="ECO:0000313" key="3">
    <source>
        <dbReference type="Proteomes" id="UP001642464"/>
    </source>
</evidence>
<reference evidence="2 3" key="1">
    <citation type="submission" date="2024-02" db="EMBL/GenBank/DDBJ databases">
        <authorList>
            <person name="Chen Y."/>
            <person name="Shah S."/>
            <person name="Dougan E. K."/>
            <person name="Thang M."/>
            <person name="Chan C."/>
        </authorList>
    </citation>
    <scope>NUCLEOTIDE SEQUENCE [LARGE SCALE GENOMIC DNA]</scope>
</reference>
<feature type="region of interest" description="Disordered" evidence="1">
    <location>
        <begin position="103"/>
        <end position="169"/>
    </location>
</feature>
<feature type="compositionally biased region" description="Polar residues" evidence="1">
    <location>
        <begin position="369"/>
        <end position="395"/>
    </location>
</feature>
<dbReference type="Proteomes" id="UP001642464">
    <property type="component" value="Unassembled WGS sequence"/>
</dbReference>
<feature type="compositionally biased region" description="Acidic residues" evidence="1">
    <location>
        <begin position="133"/>
        <end position="142"/>
    </location>
</feature>
<feature type="region of interest" description="Disordered" evidence="1">
    <location>
        <begin position="302"/>
        <end position="425"/>
    </location>
</feature>
<keyword evidence="3" id="KW-1185">Reference proteome</keyword>
<accession>A0ABP0KQ31</accession>
<organism evidence="2 3">
    <name type="scientific">Durusdinium trenchii</name>
    <dbReference type="NCBI Taxonomy" id="1381693"/>
    <lineage>
        <taxon>Eukaryota</taxon>
        <taxon>Sar</taxon>
        <taxon>Alveolata</taxon>
        <taxon>Dinophyceae</taxon>
        <taxon>Suessiales</taxon>
        <taxon>Symbiodiniaceae</taxon>
        <taxon>Durusdinium</taxon>
    </lineage>
</organism>
<protein>
    <submittedName>
        <fullName evidence="2">Uncharacterized protein</fullName>
    </submittedName>
</protein>
<evidence type="ECO:0000313" key="2">
    <source>
        <dbReference type="EMBL" id="CAK9028962.1"/>
    </source>
</evidence>
<dbReference type="EMBL" id="CAXAMM010012459">
    <property type="protein sequence ID" value="CAK9028962.1"/>
    <property type="molecule type" value="Genomic_DNA"/>
</dbReference>
<feature type="compositionally biased region" description="Low complexity" evidence="1">
    <location>
        <begin position="122"/>
        <end position="132"/>
    </location>
</feature>
<gene>
    <name evidence="2" type="ORF">SCF082_LOCUS18584</name>
</gene>
<name>A0ABP0KQ31_9DINO</name>
<feature type="compositionally biased region" description="Low complexity" evidence="1">
    <location>
        <begin position="143"/>
        <end position="153"/>
    </location>
</feature>
<feature type="non-terminal residue" evidence="2">
    <location>
        <position position="1"/>
    </location>
</feature>